<dbReference type="Pfam" id="PF05128">
    <property type="entry name" value="DUF697"/>
    <property type="match status" value="1"/>
</dbReference>
<evidence type="ECO:0000256" key="4">
    <source>
        <dbReference type="ARBA" id="ARBA00023136"/>
    </source>
</evidence>
<dbReference type="InterPro" id="IPR027417">
    <property type="entry name" value="P-loop_NTPase"/>
</dbReference>
<dbReference type="GO" id="GO:0016020">
    <property type="term" value="C:membrane"/>
    <property type="evidence" value="ECO:0007669"/>
    <property type="project" value="UniProtKB-SubCell"/>
</dbReference>
<dbReference type="AlphaFoldDB" id="A0A6J6TBG2"/>
<comment type="subcellular location">
    <subcellularLocation>
        <location evidence="1">Membrane</location>
        <topology evidence="1">Multi-pass membrane protein</topology>
    </subcellularLocation>
</comment>
<accession>A0A6J6TBG2</accession>
<evidence type="ECO:0000259" key="5">
    <source>
        <dbReference type="Pfam" id="PF01926"/>
    </source>
</evidence>
<proteinExistence type="predicted"/>
<keyword evidence="3" id="KW-1133">Transmembrane helix</keyword>
<sequence length="388" mass="40821">MPDLDQAQVETMFEQKLAEAFAALGTFNLAVFGKTGVGKSTLVNAIFGRDVARTGVGQSVTKGLIYYRHPDGFLGLYDSEGFETGTSGNAILEGLRKLVSDHGQRAIDERIHAIWYLVRWSDRRFEQAQEGFVRALHDLGLPVIVVMSQVPTRDGQVHPEALEFAAYIESLGLPLAPDGRVAMTNALVDEFTSSPVFGLQKLLDDTYGVVPVAAERALTAAQVLDLGRKKKAVAGIINQAVALAAGIGATPIPFADAALLVPNQVTMIARITAAYGLPPSKTRALAIAGSVVLTGGATMAGRYAVTSLLKFVPGGAIAGSAISATVAGALTKAVGMAWARVCEYAMGLTPERRDAFLASSEVTEKFVGFLKAGNSTSGIVKVAKRALT</sequence>
<reference evidence="6" key="1">
    <citation type="submission" date="2020-05" db="EMBL/GenBank/DDBJ databases">
        <authorList>
            <person name="Chiriac C."/>
            <person name="Salcher M."/>
            <person name="Ghai R."/>
            <person name="Kavagutti S V."/>
        </authorList>
    </citation>
    <scope>NUCLEOTIDE SEQUENCE</scope>
</reference>
<dbReference type="InterPro" id="IPR021147">
    <property type="entry name" value="DUF697"/>
</dbReference>
<dbReference type="Gene3D" id="3.40.50.300">
    <property type="entry name" value="P-loop containing nucleotide triphosphate hydrolases"/>
    <property type="match status" value="1"/>
</dbReference>
<dbReference type="SUPFAM" id="SSF52540">
    <property type="entry name" value="P-loop containing nucleoside triphosphate hydrolases"/>
    <property type="match status" value="1"/>
</dbReference>
<evidence type="ECO:0000313" key="6">
    <source>
        <dbReference type="EMBL" id="CAB4744165.1"/>
    </source>
</evidence>
<name>A0A6J6TBG2_9ZZZZ</name>
<keyword evidence="2" id="KW-0812">Transmembrane</keyword>
<evidence type="ECO:0000256" key="2">
    <source>
        <dbReference type="ARBA" id="ARBA00022692"/>
    </source>
</evidence>
<protein>
    <submittedName>
        <fullName evidence="6">Unannotated protein</fullName>
    </submittedName>
</protein>
<evidence type="ECO:0000256" key="3">
    <source>
        <dbReference type="ARBA" id="ARBA00022989"/>
    </source>
</evidence>
<evidence type="ECO:0000256" key="1">
    <source>
        <dbReference type="ARBA" id="ARBA00004141"/>
    </source>
</evidence>
<dbReference type="CDD" id="cd00882">
    <property type="entry name" value="Ras_like_GTPase"/>
    <property type="match status" value="1"/>
</dbReference>
<organism evidence="6">
    <name type="scientific">freshwater metagenome</name>
    <dbReference type="NCBI Taxonomy" id="449393"/>
    <lineage>
        <taxon>unclassified sequences</taxon>
        <taxon>metagenomes</taxon>
        <taxon>ecological metagenomes</taxon>
    </lineage>
</organism>
<gene>
    <name evidence="6" type="ORF">UFOPK2809_00531</name>
</gene>
<keyword evidence="4" id="KW-0472">Membrane</keyword>
<dbReference type="InterPro" id="IPR006073">
    <property type="entry name" value="GTP-bd"/>
</dbReference>
<dbReference type="GO" id="GO:0005525">
    <property type="term" value="F:GTP binding"/>
    <property type="evidence" value="ECO:0007669"/>
    <property type="project" value="InterPro"/>
</dbReference>
<feature type="domain" description="G" evidence="5">
    <location>
        <begin position="29"/>
        <end position="147"/>
    </location>
</feature>
<dbReference type="EMBL" id="CAEZZA010000054">
    <property type="protein sequence ID" value="CAB4744165.1"/>
    <property type="molecule type" value="Genomic_DNA"/>
</dbReference>
<dbReference type="Pfam" id="PF01926">
    <property type="entry name" value="MMR_HSR1"/>
    <property type="match status" value="1"/>
</dbReference>